<dbReference type="GO" id="GO:0006633">
    <property type="term" value="P:fatty acid biosynthetic process"/>
    <property type="evidence" value="ECO:0007669"/>
    <property type="project" value="UniProtKB-UniRule"/>
</dbReference>
<evidence type="ECO:0000256" key="3">
    <source>
        <dbReference type="ARBA" id="ARBA00022832"/>
    </source>
</evidence>
<dbReference type="EMBL" id="SIJB01000031">
    <property type="protein sequence ID" value="NBI30319.1"/>
    <property type="molecule type" value="Genomic_DNA"/>
</dbReference>
<feature type="binding site" evidence="11">
    <location>
        <position position="224"/>
    </location>
    <ligand>
        <name>substrate</name>
    </ligand>
</feature>
<evidence type="ECO:0000256" key="4">
    <source>
        <dbReference type="ARBA" id="ARBA00023002"/>
    </source>
</evidence>
<dbReference type="AlphaFoldDB" id="A0A6N9Q616"/>
<dbReference type="OrthoDB" id="9802260at2"/>
<dbReference type="Gene3D" id="3.40.50.720">
    <property type="entry name" value="NAD(P)-binding Rossmann-like Domain"/>
    <property type="match status" value="1"/>
</dbReference>
<dbReference type="EC" id="1.3.1.44" evidence="11"/>
<comment type="caution">
    <text evidence="15">The sequence shown here is derived from an EMBL/GenBank/DDBJ whole genome shotgun (WGS) entry which is preliminary data.</text>
</comment>
<comment type="pathway">
    <text evidence="11">Lipid metabolism; fatty acid biosynthesis.</text>
</comment>
<evidence type="ECO:0000259" key="14">
    <source>
        <dbReference type="Pfam" id="PF12242"/>
    </source>
</evidence>
<gene>
    <name evidence="11" type="primary">fabV</name>
    <name evidence="15" type="ORF">ERL59_15330</name>
</gene>
<dbReference type="NCBIfam" id="NF043048">
    <property type="entry name" value="EnoyACPredFabV"/>
    <property type="match status" value="1"/>
</dbReference>
<feature type="binding site" evidence="11">
    <location>
        <begin position="272"/>
        <end position="274"/>
    </location>
    <ligand>
        <name>NAD(+)</name>
        <dbReference type="ChEBI" id="CHEBI:57540"/>
    </ligand>
</feature>
<sequence>MIVKPKIRGFICTTAHLTGCEKNVLNQINYVKQQPKIEGPKKVLVIGSSQGFGLSSRIVSTFGAGADTIGVYFEKPASENKTASAGWYNNIAFEHEASQAGYYAKSFNGDAFSDEIKKETIDLIKKDFGKVDLVIYSLAAPRRVDPKTGEVYSSVIKPTKDAYTNKTVNTQKGVVSEITVNPATEEEIEQTIKVMGGEDWQLWIEALDIAGVLAEGFKTVAFNYIGPEVTHAIYKKGTIGKAKEHLDQTAHHLNEQLKSINGRAFVSVNKALVTQSSSAIPVVPLYISLLYKVMKEKGLHEGCIEQMYRLYNENLYTSSPKPLDENGRIRIDDWEMKEEVQQEVAVLWKDIDTENLEQLSDIEGYRKEFLQIFGFAFDGVDYDAEVDPIPQNITQSK</sequence>
<evidence type="ECO:0000256" key="10">
    <source>
        <dbReference type="ARBA" id="ARBA00060887"/>
    </source>
</evidence>
<keyword evidence="6 11" id="KW-0443">Lipid metabolism</keyword>
<keyword evidence="5 11" id="KW-0520">NAD</keyword>
<feature type="binding site" evidence="11">
    <location>
        <position position="243"/>
    </location>
    <ligand>
        <name>NAD(+)</name>
        <dbReference type="ChEBI" id="CHEBI:57540"/>
    </ligand>
</feature>
<comment type="caution">
    <text evidence="11">Lacks conserved residue(s) required for the propagation of feature annotation.</text>
</comment>
<evidence type="ECO:0000256" key="5">
    <source>
        <dbReference type="ARBA" id="ARBA00023027"/>
    </source>
</evidence>
<dbReference type="NCBIfam" id="NF010177">
    <property type="entry name" value="PRK13656.1"/>
    <property type="match status" value="1"/>
</dbReference>
<dbReference type="RefSeq" id="WP_160647132.1">
    <property type="nucleotide sequence ID" value="NZ_SIJB01000031.1"/>
</dbReference>
<dbReference type="Pfam" id="PF07055">
    <property type="entry name" value="Eno-Rase_FAD_bd"/>
    <property type="match status" value="1"/>
</dbReference>
<dbReference type="GO" id="GO:0051287">
    <property type="term" value="F:NAD binding"/>
    <property type="evidence" value="ECO:0007669"/>
    <property type="project" value="UniProtKB-UniRule"/>
</dbReference>
<evidence type="ECO:0000256" key="7">
    <source>
        <dbReference type="ARBA" id="ARBA00023160"/>
    </source>
</evidence>
<feature type="site" description="Plays an important role in discriminating NADH against NADPH" evidence="11">
    <location>
        <position position="74"/>
    </location>
</feature>
<feature type="binding site" evidence="11">
    <location>
        <begin position="73"/>
        <end position="74"/>
    </location>
    <ligand>
        <name>NAD(+)</name>
        <dbReference type="ChEBI" id="CHEBI:57540"/>
    </ligand>
</feature>
<dbReference type="Pfam" id="PF12241">
    <property type="entry name" value="Enoyl_reductase"/>
    <property type="match status" value="1"/>
</dbReference>
<dbReference type="Pfam" id="PF12242">
    <property type="entry name" value="Eno-Rase_NADH_b"/>
    <property type="match status" value="1"/>
</dbReference>
<dbReference type="GO" id="GO:0050343">
    <property type="term" value="F:trans-2-enoyl-CoA reductase (NADH) activity"/>
    <property type="evidence" value="ECO:0007669"/>
    <property type="project" value="UniProtKB-UniRule"/>
</dbReference>
<evidence type="ECO:0000256" key="11">
    <source>
        <dbReference type="HAMAP-Rule" id="MF_01838"/>
    </source>
</evidence>
<evidence type="ECO:0000256" key="1">
    <source>
        <dbReference type="ARBA" id="ARBA00011245"/>
    </source>
</evidence>
<feature type="domain" description="Trans-2-enoyl-CoA reductase catalytic" evidence="13">
    <location>
        <begin position="81"/>
        <end position="316"/>
    </location>
</feature>
<keyword evidence="7 11" id="KW-0275">Fatty acid biosynthesis</keyword>
<feature type="domain" description="Enoyl reductase FAD binding" evidence="12">
    <location>
        <begin position="323"/>
        <end position="386"/>
    </location>
</feature>
<evidence type="ECO:0000313" key="15">
    <source>
        <dbReference type="EMBL" id="NBI30319.1"/>
    </source>
</evidence>
<evidence type="ECO:0000313" key="16">
    <source>
        <dbReference type="Proteomes" id="UP000448943"/>
    </source>
</evidence>
<dbReference type="PANTHER" id="PTHR37480">
    <property type="entry name" value="ENOYL-[ACYL-CARRIER-PROTEIN] REDUCTASE [NADH]"/>
    <property type="match status" value="1"/>
</dbReference>
<comment type="catalytic activity">
    <reaction evidence="8 11">
        <text>a 2,3-saturated acyl-CoA + NAD(+) = a (2E)-enoyl-CoA + NADH + H(+)</text>
        <dbReference type="Rhea" id="RHEA:18177"/>
        <dbReference type="ChEBI" id="CHEBI:15378"/>
        <dbReference type="ChEBI" id="CHEBI:57540"/>
        <dbReference type="ChEBI" id="CHEBI:57945"/>
        <dbReference type="ChEBI" id="CHEBI:58856"/>
        <dbReference type="ChEBI" id="CHEBI:65111"/>
        <dbReference type="EC" id="1.3.1.44"/>
    </reaction>
</comment>
<dbReference type="InterPro" id="IPR024910">
    <property type="entry name" value="Enoyl-CoA_Rdtase_cat_dom"/>
</dbReference>
<accession>A0A6N9Q616</accession>
<reference evidence="15 16" key="1">
    <citation type="submission" date="2019-01" db="EMBL/GenBank/DDBJ databases">
        <title>Chengkuizengella sp. nov., isolated from deep-sea sediment of East Pacific Ocean.</title>
        <authorList>
            <person name="Yang J."/>
            <person name="Lai Q."/>
            <person name="Shao Z."/>
        </authorList>
    </citation>
    <scope>NUCLEOTIDE SEQUENCE [LARGE SCALE GENOMIC DNA]</scope>
    <source>
        <strain evidence="15 16">YPA3-1-1</strain>
    </source>
</reference>
<proteinExistence type="inferred from homology"/>
<dbReference type="InterPro" id="IPR024906">
    <property type="entry name" value="Eno_Rdtase_FAD-bd_dom"/>
</dbReference>
<feature type="active site" description="Proton donor" evidence="11">
    <location>
        <position position="234"/>
    </location>
</feature>
<evidence type="ECO:0000256" key="2">
    <source>
        <dbReference type="ARBA" id="ARBA00022516"/>
    </source>
</evidence>
<keyword evidence="3 11" id="KW-0276">Fatty acid metabolism</keyword>
<dbReference type="Proteomes" id="UP000448943">
    <property type="component" value="Unassembled WGS sequence"/>
</dbReference>
<keyword evidence="16" id="KW-1185">Reference proteome</keyword>
<keyword evidence="2 11" id="KW-0444">Lipid biosynthesis</keyword>
<dbReference type="HAMAP" id="MF_01838">
    <property type="entry name" value="FabV_reductase"/>
    <property type="match status" value="1"/>
</dbReference>
<keyword evidence="4 11" id="KW-0560">Oxidoreductase</keyword>
<evidence type="ECO:0000259" key="13">
    <source>
        <dbReference type="Pfam" id="PF12241"/>
    </source>
</evidence>
<organism evidence="15 16">
    <name type="scientific">Chengkuizengella marina</name>
    <dbReference type="NCBI Taxonomy" id="2507566"/>
    <lineage>
        <taxon>Bacteria</taxon>
        <taxon>Bacillati</taxon>
        <taxon>Bacillota</taxon>
        <taxon>Bacilli</taxon>
        <taxon>Bacillales</taxon>
        <taxon>Paenibacillaceae</taxon>
        <taxon>Chengkuizengella</taxon>
    </lineage>
</organism>
<comment type="catalytic activity">
    <reaction evidence="9">
        <text>a 2,3-saturated acyl-[ACP] + NAD(+) = a (2E)-enoyl-[ACP] + NADH + H(+)</text>
        <dbReference type="Rhea" id="RHEA:10240"/>
        <dbReference type="Rhea" id="RHEA-COMP:9925"/>
        <dbReference type="Rhea" id="RHEA-COMP:9926"/>
        <dbReference type="ChEBI" id="CHEBI:15378"/>
        <dbReference type="ChEBI" id="CHEBI:57540"/>
        <dbReference type="ChEBI" id="CHEBI:57945"/>
        <dbReference type="ChEBI" id="CHEBI:78784"/>
        <dbReference type="ChEBI" id="CHEBI:78785"/>
        <dbReference type="EC" id="1.3.1.9"/>
    </reaction>
</comment>
<dbReference type="InterPro" id="IPR010758">
    <property type="entry name" value="Trans-2-enoyl-CoA_reductase"/>
</dbReference>
<dbReference type="InterPro" id="IPR050048">
    <property type="entry name" value="FabV-like_NADH_b"/>
</dbReference>
<dbReference type="UniPathway" id="UPA00094"/>
<evidence type="ECO:0000259" key="12">
    <source>
        <dbReference type="Pfam" id="PF07055"/>
    </source>
</evidence>
<evidence type="ECO:0000256" key="9">
    <source>
        <dbReference type="ARBA" id="ARBA00048572"/>
    </source>
</evidence>
<feature type="domain" description="Trans-2-enoyl-CoA reductase-like NAD(P)H binding" evidence="14">
    <location>
        <begin position="2"/>
        <end position="79"/>
    </location>
</feature>
<feature type="binding site" evidence="11">
    <location>
        <begin position="138"/>
        <end position="139"/>
    </location>
    <ligand>
        <name>NAD(+)</name>
        <dbReference type="ChEBI" id="CHEBI:57540"/>
    </ligand>
</feature>
<comment type="similarity">
    <text evidence="10 11">Belongs to the TER reductase family.</text>
</comment>
<evidence type="ECO:0000256" key="6">
    <source>
        <dbReference type="ARBA" id="ARBA00023098"/>
    </source>
</evidence>
<dbReference type="GO" id="GO:0004318">
    <property type="term" value="F:enoyl-[acyl-carrier-protein] reductase (NADH) activity"/>
    <property type="evidence" value="ECO:0007669"/>
    <property type="project" value="UniProtKB-EC"/>
</dbReference>
<dbReference type="PANTHER" id="PTHR37480:SF1">
    <property type="entry name" value="ENOYL-[ACYL-CARRIER-PROTEIN] REDUCTASE [NADH]"/>
    <property type="match status" value="1"/>
</dbReference>
<comment type="function">
    <text evidence="11">Involved in the fatty acid synthesis (FAS II). Catalyzes the reduction of a carbon-carbon double bond in an enoyl moiety that is covalently linked to a coenzyme A (CoA).</text>
</comment>
<name>A0A6N9Q616_9BACL</name>
<protein>
    <recommendedName>
        <fullName evidence="11">Trans-2-enoyl-CoA reductase [NADH]</fullName>
        <shortName evidence="11">TER</shortName>
        <ecNumber evidence="11">1.3.1.44</ecNumber>
    </recommendedName>
</protein>
<feature type="binding site" evidence="11">
    <location>
        <begin position="110"/>
        <end position="111"/>
    </location>
    <ligand>
        <name>NAD(+)</name>
        <dbReference type="ChEBI" id="CHEBI:57540"/>
    </ligand>
</feature>
<evidence type="ECO:0000256" key="8">
    <source>
        <dbReference type="ARBA" id="ARBA00048302"/>
    </source>
</evidence>
<comment type="subunit">
    <text evidence="1 11">Monomer.</text>
</comment>
<dbReference type="FunFam" id="3.40.50.720:FF:000221">
    <property type="entry name" value="Enoyl-[acyl-carrier-protein] reductase [NADH]"/>
    <property type="match status" value="1"/>
</dbReference>